<accession>A0A8T1WL47</accession>
<dbReference type="PANTHER" id="PTHR10913">
    <property type="entry name" value="FOLLISTATIN-RELATED"/>
    <property type="match status" value="1"/>
</dbReference>
<dbReference type="Proteomes" id="UP000693981">
    <property type="component" value="Unassembled WGS sequence"/>
</dbReference>
<keyword evidence="2" id="KW-0722">Serine protease inhibitor</keyword>
<protein>
    <submittedName>
        <fullName evidence="6">Transmembrane protein with EGF-like and two follistatin-like domains 1</fullName>
    </submittedName>
</protein>
<keyword evidence="4" id="KW-0732">Signal</keyword>
<dbReference type="InterPro" id="IPR002350">
    <property type="entry name" value="Kazal_dom"/>
</dbReference>
<dbReference type="AlphaFoldDB" id="A0A8T1WL47"/>
<organism evidence="6 7">
    <name type="scientific">Phytophthora boehmeriae</name>
    <dbReference type="NCBI Taxonomy" id="109152"/>
    <lineage>
        <taxon>Eukaryota</taxon>
        <taxon>Sar</taxon>
        <taxon>Stramenopiles</taxon>
        <taxon>Oomycota</taxon>
        <taxon>Peronosporomycetes</taxon>
        <taxon>Peronosporales</taxon>
        <taxon>Peronosporaceae</taxon>
        <taxon>Phytophthora</taxon>
    </lineage>
</organism>
<dbReference type="Pfam" id="PF07648">
    <property type="entry name" value="Kazal_2"/>
    <property type="match status" value="2"/>
</dbReference>
<evidence type="ECO:0000256" key="1">
    <source>
        <dbReference type="ARBA" id="ARBA00022690"/>
    </source>
</evidence>
<comment type="caution">
    <text evidence="6">The sequence shown here is derived from an EMBL/GenBank/DDBJ whole genome shotgun (WGS) entry which is preliminary data.</text>
</comment>
<dbReference type="PANTHER" id="PTHR10913:SF45">
    <property type="entry name" value="FOLLISTATIN, ISOFORM A-RELATED"/>
    <property type="match status" value="1"/>
</dbReference>
<keyword evidence="6" id="KW-0472">Membrane</keyword>
<keyword evidence="6" id="KW-0812">Transmembrane</keyword>
<proteinExistence type="predicted"/>
<gene>
    <name evidence="6" type="primary">TMEFF1_2</name>
    <name evidence="6" type="ORF">PHYBOEH_006155</name>
</gene>
<dbReference type="InterPro" id="IPR050653">
    <property type="entry name" value="Prot_Inhib_GrowthFact_Antg"/>
</dbReference>
<sequence>MKPSVSLLLAIVAITTSLAVSDGVCSFKCPDVKAPVCGSDGVTYSNKCNLYLADCQGNSTITQKADGECPTTSTSIPAGTPGTGDNNADCSLICADVYDPAYDEDGNEYSNECYMLRAKCQKRNGITMFPSINLPVH</sequence>
<evidence type="ECO:0000313" key="7">
    <source>
        <dbReference type="Proteomes" id="UP000693981"/>
    </source>
</evidence>
<feature type="domain" description="Kazal-like" evidence="5">
    <location>
        <begin position="19"/>
        <end position="71"/>
    </location>
</feature>
<keyword evidence="1" id="KW-0646">Protease inhibitor</keyword>
<evidence type="ECO:0000256" key="3">
    <source>
        <dbReference type="ARBA" id="ARBA00023157"/>
    </source>
</evidence>
<dbReference type="OrthoDB" id="126772at2759"/>
<dbReference type="GO" id="GO:0005576">
    <property type="term" value="C:extracellular region"/>
    <property type="evidence" value="ECO:0007669"/>
    <property type="project" value="TreeGrafter"/>
</dbReference>
<dbReference type="SMART" id="SM00280">
    <property type="entry name" value="KAZAL"/>
    <property type="match status" value="2"/>
</dbReference>
<keyword evidence="3" id="KW-1015">Disulfide bond</keyword>
<evidence type="ECO:0000256" key="4">
    <source>
        <dbReference type="SAM" id="SignalP"/>
    </source>
</evidence>
<name>A0A8T1WL47_9STRA</name>
<dbReference type="CDD" id="cd00104">
    <property type="entry name" value="KAZAL_FS"/>
    <property type="match status" value="2"/>
</dbReference>
<feature type="signal peptide" evidence="4">
    <location>
        <begin position="1"/>
        <end position="19"/>
    </location>
</feature>
<reference evidence="6" key="1">
    <citation type="submission" date="2021-02" db="EMBL/GenBank/DDBJ databases">
        <authorList>
            <person name="Palmer J.M."/>
        </authorList>
    </citation>
    <scope>NUCLEOTIDE SEQUENCE</scope>
    <source>
        <strain evidence="6">SCRP23</strain>
    </source>
</reference>
<evidence type="ECO:0000256" key="2">
    <source>
        <dbReference type="ARBA" id="ARBA00022900"/>
    </source>
</evidence>
<evidence type="ECO:0000259" key="5">
    <source>
        <dbReference type="PROSITE" id="PS51465"/>
    </source>
</evidence>
<keyword evidence="7" id="KW-1185">Reference proteome</keyword>
<dbReference type="EMBL" id="JAGDFL010000322">
    <property type="protein sequence ID" value="KAG7393178.1"/>
    <property type="molecule type" value="Genomic_DNA"/>
</dbReference>
<feature type="chain" id="PRO_5035738101" evidence="4">
    <location>
        <begin position="20"/>
        <end position="137"/>
    </location>
</feature>
<dbReference type="PROSITE" id="PS51465">
    <property type="entry name" value="KAZAL_2"/>
    <property type="match status" value="1"/>
</dbReference>
<evidence type="ECO:0000313" key="6">
    <source>
        <dbReference type="EMBL" id="KAG7393178.1"/>
    </source>
</evidence>